<protein>
    <submittedName>
        <fullName evidence="1">Uncharacterized protein</fullName>
    </submittedName>
</protein>
<organism evidence="1 2">
    <name type="scientific">Candidatus Kapaibacterium thiocyanatum</name>
    <dbReference type="NCBI Taxonomy" id="1895771"/>
    <lineage>
        <taxon>Bacteria</taxon>
        <taxon>Pseudomonadati</taxon>
        <taxon>Candidatus Kapaibacteriota</taxon>
        <taxon>Candidatus Kapaibacteriia</taxon>
        <taxon>Candidatus Kapaibacteriales</taxon>
        <taxon>Candidatus Kapaibacteriaceae</taxon>
        <taxon>Candidatus Kapaibacterium</taxon>
    </lineage>
</organism>
<dbReference type="Proteomes" id="UP000184233">
    <property type="component" value="Unassembled WGS sequence"/>
</dbReference>
<comment type="caution">
    <text evidence="1">The sequence shown here is derived from an EMBL/GenBank/DDBJ whole genome shotgun (WGS) entry which is preliminary data.</text>
</comment>
<reference evidence="1 2" key="1">
    <citation type="submission" date="2016-09" db="EMBL/GenBank/DDBJ databases">
        <title>Genome-resolved meta-omics ties microbial dynamics to process performance in biotechnology for thiocyanate degradation.</title>
        <authorList>
            <person name="Kantor R.S."/>
            <person name="Huddy R.J."/>
            <person name="Iyer R."/>
            <person name="Thomas B.C."/>
            <person name="Brown C.T."/>
            <person name="Anantharaman K."/>
            <person name="Tringe S."/>
            <person name="Hettich R.L."/>
            <person name="Harrison S.T."/>
            <person name="Banfield J.F."/>
        </authorList>
    </citation>
    <scope>NUCLEOTIDE SEQUENCE [LARGE SCALE GENOMIC DNA]</scope>
    <source>
        <strain evidence="1">59-99</strain>
    </source>
</reference>
<proteinExistence type="predicted"/>
<sequence>MTSLLLSMMLLPGWFSETVSTADFNRAKKAVVVFVPLYPGDCAKCTVEAGAILRTINTRAQAKGKKVLVYTLVYAKRGQDMEYLKSNGYTFGTTILDPDADRIISLQKGDRSVLLVAFWPGYDGVSLRHVGDVDVLGTDKAAPSRK</sequence>
<dbReference type="EMBL" id="MKVH01000017">
    <property type="protein sequence ID" value="OJX58650.1"/>
    <property type="molecule type" value="Genomic_DNA"/>
</dbReference>
<evidence type="ECO:0000313" key="2">
    <source>
        <dbReference type="Proteomes" id="UP000184233"/>
    </source>
</evidence>
<dbReference type="AlphaFoldDB" id="A0A1M3L170"/>
<name>A0A1M3L170_9BACT</name>
<evidence type="ECO:0000313" key="1">
    <source>
        <dbReference type="EMBL" id="OJX58650.1"/>
    </source>
</evidence>
<gene>
    <name evidence="1" type="ORF">BGO89_00110</name>
</gene>
<accession>A0A1M3L170</accession>